<evidence type="ECO:0000256" key="10">
    <source>
        <dbReference type="SAM" id="Phobius"/>
    </source>
</evidence>
<dbReference type="Pfam" id="PF01061">
    <property type="entry name" value="ABC2_membrane"/>
    <property type="match status" value="1"/>
</dbReference>
<dbReference type="PRINTS" id="PR00164">
    <property type="entry name" value="ABC2TRNSPORT"/>
</dbReference>
<feature type="transmembrane region" description="Helical" evidence="10">
    <location>
        <begin position="120"/>
        <end position="146"/>
    </location>
</feature>
<evidence type="ECO:0000256" key="4">
    <source>
        <dbReference type="ARBA" id="ARBA00022475"/>
    </source>
</evidence>
<dbReference type="EMBL" id="FOXV01000007">
    <property type="protein sequence ID" value="SFQ48690.1"/>
    <property type="molecule type" value="Genomic_DNA"/>
</dbReference>
<keyword evidence="4" id="KW-1003">Cell membrane</keyword>
<organism evidence="12 13">
    <name type="scientific">Roseivivax halotolerans</name>
    <dbReference type="NCBI Taxonomy" id="93684"/>
    <lineage>
        <taxon>Bacteria</taxon>
        <taxon>Pseudomonadati</taxon>
        <taxon>Pseudomonadota</taxon>
        <taxon>Alphaproteobacteria</taxon>
        <taxon>Rhodobacterales</taxon>
        <taxon>Roseobacteraceae</taxon>
        <taxon>Roseivivax</taxon>
    </lineage>
</organism>
<dbReference type="RefSeq" id="WP_093011860.1">
    <property type="nucleotide sequence ID" value="NZ_FOXV01000007.1"/>
</dbReference>
<dbReference type="GO" id="GO:0140359">
    <property type="term" value="F:ABC-type transporter activity"/>
    <property type="evidence" value="ECO:0007669"/>
    <property type="project" value="InterPro"/>
</dbReference>
<evidence type="ECO:0000259" key="11">
    <source>
        <dbReference type="Pfam" id="PF01061"/>
    </source>
</evidence>
<evidence type="ECO:0000256" key="5">
    <source>
        <dbReference type="ARBA" id="ARBA00022597"/>
    </source>
</evidence>
<comment type="similarity">
    <text evidence="2">Belongs to the ABC-2 integral membrane protein family.</text>
</comment>
<reference evidence="13" key="1">
    <citation type="submission" date="2016-10" db="EMBL/GenBank/DDBJ databases">
        <authorList>
            <person name="Varghese N."/>
            <person name="Submissions S."/>
        </authorList>
    </citation>
    <scope>NUCLEOTIDE SEQUENCE [LARGE SCALE GENOMIC DNA]</scope>
    <source>
        <strain evidence="13">JCM 10271</strain>
    </source>
</reference>
<keyword evidence="9 10" id="KW-0472">Membrane</keyword>
<evidence type="ECO:0000256" key="6">
    <source>
        <dbReference type="ARBA" id="ARBA00022692"/>
    </source>
</evidence>
<accession>A0A1I5YX31</accession>
<keyword evidence="6 10" id="KW-0812">Transmembrane</keyword>
<evidence type="ECO:0000313" key="13">
    <source>
        <dbReference type="Proteomes" id="UP000243106"/>
    </source>
</evidence>
<sequence length="272" mass="29277">MNRSVDQISTVTLGSHPPLLSATFRSIGALMLREMATRYGRNPGGYLWAVLEPAAGIAFLCLVFQAGFRAPPLGTSFALFYATGILPFFAFLTVSNAVAQALNRSRPLLGYPRVSLLGPLVSAACLAALTQLIVGVIILGALVISLAPMTRIDIPPLAMSYVLAMSFGLATGVALAVPVTAHPMWQSIWSVLTRPLVIVSGVILLHEKLPDPWRSWLEWNPLVHATGLARQAAYPGYSASYVNPGYVLAVSGCLCLFGLVLLRLMQRDLFER</sequence>
<evidence type="ECO:0000256" key="8">
    <source>
        <dbReference type="ARBA" id="ARBA00023047"/>
    </source>
</evidence>
<feature type="transmembrane region" description="Helical" evidence="10">
    <location>
        <begin position="78"/>
        <end position="99"/>
    </location>
</feature>
<evidence type="ECO:0000313" key="12">
    <source>
        <dbReference type="EMBL" id="SFQ48690.1"/>
    </source>
</evidence>
<feature type="transmembrane region" description="Helical" evidence="10">
    <location>
        <begin position="245"/>
        <end position="265"/>
    </location>
</feature>
<feature type="domain" description="ABC-2 type transporter transmembrane" evidence="11">
    <location>
        <begin position="27"/>
        <end position="232"/>
    </location>
</feature>
<dbReference type="PANTHER" id="PTHR30413:SF10">
    <property type="entry name" value="CAPSULE POLYSACCHARIDE EXPORT INNER-MEMBRANE PROTEIN CTRC"/>
    <property type="match status" value="1"/>
</dbReference>
<dbReference type="AlphaFoldDB" id="A0A1I5YX31"/>
<evidence type="ECO:0000256" key="3">
    <source>
        <dbReference type="ARBA" id="ARBA00022448"/>
    </source>
</evidence>
<dbReference type="STRING" id="93684.SAMN05421853_10710"/>
<keyword evidence="5" id="KW-0762">Sugar transport</keyword>
<dbReference type="InterPro" id="IPR000412">
    <property type="entry name" value="ABC_2_transport"/>
</dbReference>
<protein>
    <submittedName>
        <fullName evidence="12">Capsular polysaccharide transport system permease protein</fullName>
    </submittedName>
</protein>
<evidence type="ECO:0000256" key="1">
    <source>
        <dbReference type="ARBA" id="ARBA00004651"/>
    </source>
</evidence>
<evidence type="ECO:0000256" key="7">
    <source>
        <dbReference type="ARBA" id="ARBA00022989"/>
    </source>
</evidence>
<keyword evidence="7 10" id="KW-1133">Transmembrane helix</keyword>
<dbReference type="GO" id="GO:0015774">
    <property type="term" value="P:polysaccharide transport"/>
    <property type="evidence" value="ECO:0007669"/>
    <property type="project" value="UniProtKB-KW"/>
</dbReference>
<keyword evidence="13" id="KW-1185">Reference proteome</keyword>
<name>A0A1I5YX31_9RHOB</name>
<dbReference type="GO" id="GO:0043190">
    <property type="term" value="C:ATP-binding cassette (ABC) transporter complex"/>
    <property type="evidence" value="ECO:0007669"/>
    <property type="project" value="InterPro"/>
</dbReference>
<feature type="transmembrane region" description="Helical" evidence="10">
    <location>
        <begin position="158"/>
        <end position="181"/>
    </location>
</feature>
<comment type="subcellular location">
    <subcellularLocation>
        <location evidence="1">Cell membrane</location>
        <topology evidence="1">Multi-pass membrane protein</topology>
    </subcellularLocation>
</comment>
<keyword evidence="3" id="KW-0813">Transport</keyword>
<keyword evidence="8" id="KW-0625">Polysaccharide transport</keyword>
<dbReference type="Proteomes" id="UP000243106">
    <property type="component" value="Unassembled WGS sequence"/>
</dbReference>
<evidence type="ECO:0000256" key="9">
    <source>
        <dbReference type="ARBA" id="ARBA00023136"/>
    </source>
</evidence>
<dbReference type="PANTHER" id="PTHR30413">
    <property type="entry name" value="INNER MEMBRANE TRANSPORT PERMEASE"/>
    <property type="match status" value="1"/>
</dbReference>
<dbReference type="GO" id="GO:0015920">
    <property type="term" value="P:lipopolysaccharide transport"/>
    <property type="evidence" value="ECO:0007669"/>
    <property type="project" value="TreeGrafter"/>
</dbReference>
<gene>
    <name evidence="12" type="ORF">SAMN05421853_10710</name>
</gene>
<evidence type="ECO:0000256" key="2">
    <source>
        <dbReference type="ARBA" id="ARBA00007783"/>
    </source>
</evidence>
<proteinExistence type="inferred from homology"/>
<feature type="transmembrane region" description="Helical" evidence="10">
    <location>
        <begin position="45"/>
        <end position="66"/>
    </location>
</feature>
<dbReference type="InterPro" id="IPR013525">
    <property type="entry name" value="ABC2_TM"/>
</dbReference>
<feature type="transmembrane region" description="Helical" evidence="10">
    <location>
        <begin position="188"/>
        <end position="206"/>
    </location>
</feature>